<evidence type="ECO:0000313" key="7">
    <source>
        <dbReference type="EMBL" id="KRO03071.1"/>
    </source>
</evidence>
<organism evidence="7 8">
    <name type="scientific">Lancefieldella rimae</name>
    <dbReference type="NCBI Taxonomy" id="1383"/>
    <lineage>
        <taxon>Bacteria</taxon>
        <taxon>Bacillati</taxon>
        <taxon>Actinomycetota</taxon>
        <taxon>Coriobacteriia</taxon>
        <taxon>Coriobacteriales</taxon>
        <taxon>Atopobiaceae</taxon>
        <taxon>Lancefieldella</taxon>
    </lineage>
</organism>
<keyword evidence="4" id="KW-0456">Lyase</keyword>
<dbReference type="SUPFAM" id="SSF53383">
    <property type="entry name" value="PLP-dependent transferases"/>
    <property type="match status" value="1"/>
</dbReference>
<evidence type="ECO:0000256" key="5">
    <source>
        <dbReference type="ARBA" id="ARBA00037974"/>
    </source>
</evidence>
<evidence type="ECO:0000256" key="3">
    <source>
        <dbReference type="ARBA" id="ARBA00022898"/>
    </source>
</evidence>
<dbReference type="PANTHER" id="PTHR43525:SF1">
    <property type="entry name" value="PROTEIN MALY"/>
    <property type="match status" value="1"/>
</dbReference>
<accession>A0ABR5Q1C7</accession>
<evidence type="ECO:0000256" key="4">
    <source>
        <dbReference type="ARBA" id="ARBA00023239"/>
    </source>
</evidence>
<dbReference type="InterPro" id="IPR051798">
    <property type="entry name" value="Class-II_PLP-Dep_Aminotrans"/>
</dbReference>
<evidence type="ECO:0000256" key="1">
    <source>
        <dbReference type="ARBA" id="ARBA00001933"/>
    </source>
</evidence>
<dbReference type="CDD" id="cd00609">
    <property type="entry name" value="AAT_like"/>
    <property type="match status" value="1"/>
</dbReference>
<dbReference type="PANTHER" id="PTHR43525">
    <property type="entry name" value="PROTEIN MALY"/>
    <property type="match status" value="1"/>
</dbReference>
<keyword evidence="8" id="KW-1185">Reference proteome</keyword>
<dbReference type="EC" id="4.4.1.13" evidence="2"/>
<dbReference type="Gene3D" id="3.40.640.10">
    <property type="entry name" value="Type I PLP-dependent aspartate aminotransferase-like (Major domain)"/>
    <property type="match status" value="1"/>
</dbReference>
<dbReference type="InterPro" id="IPR015421">
    <property type="entry name" value="PyrdxlP-dep_Trfase_major"/>
</dbReference>
<comment type="similarity">
    <text evidence="5">Belongs to the class-II pyridoxal-phosphate-dependent aminotransferase family. MalY/PatB cystathionine beta-lyase subfamily.</text>
</comment>
<dbReference type="InterPro" id="IPR004839">
    <property type="entry name" value="Aminotransferase_I/II_large"/>
</dbReference>
<dbReference type="EMBL" id="JQCP01000001">
    <property type="protein sequence ID" value="KRO03071.1"/>
    <property type="molecule type" value="Genomic_DNA"/>
</dbReference>
<name>A0ABR5Q1C7_9ACTN</name>
<reference evidence="7 8" key="1">
    <citation type="journal article" date="2015" name="Genome Announc.">
        <title>Expanding the biotechnology potential of lactobacilli through comparative genomics of 213 strains and associated genera.</title>
        <authorList>
            <person name="Sun Z."/>
            <person name="Harris H.M."/>
            <person name="McCann A."/>
            <person name="Guo C."/>
            <person name="Argimon S."/>
            <person name="Zhang W."/>
            <person name="Yang X."/>
            <person name="Jeffery I.B."/>
            <person name="Cooney J.C."/>
            <person name="Kagawa T.F."/>
            <person name="Liu W."/>
            <person name="Song Y."/>
            <person name="Salvetti E."/>
            <person name="Wrobel A."/>
            <person name="Rasinkangas P."/>
            <person name="Parkhill J."/>
            <person name="Rea M.C."/>
            <person name="O'Sullivan O."/>
            <person name="Ritari J."/>
            <person name="Douillard F.P."/>
            <person name="Paul Ross R."/>
            <person name="Yang R."/>
            <person name="Briner A.E."/>
            <person name="Felis G.E."/>
            <person name="de Vos W.M."/>
            <person name="Barrangou R."/>
            <person name="Klaenhammer T.R."/>
            <person name="Caufield P.W."/>
            <person name="Cui Y."/>
            <person name="Zhang H."/>
            <person name="O'Toole P.W."/>
        </authorList>
    </citation>
    <scope>NUCLEOTIDE SEQUENCE [LARGE SCALE GENOMIC DNA]</scope>
    <source>
        <strain evidence="7 8">DSM 7090</strain>
    </source>
</reference>
<dbReference type="Proteomes" id="UP000051927">
    <property type="component" value="Unassembled WGS sequence"/>
</dbReference>
<sequence>MLTFFSLRKLNTADFGGFMTYDFESRIDRSQEGSCKWNTMRRAHPEFPAHIVPFSVADMEFHTAPEIVDGLKRFIDTAVLGYSEPTDKTKEAVASWMERRHNWHVEPEWILNSAGVVPSIFSSVEEFTKPDEGVIIFTPVYHPFYLAIEHSHRALVECPLILNDDLTYDIDFDLFEQLATDPKNTLLIFCSPHNPAGRVWTEEELIRVAKIAEKYGLLVVSDEIHHDLIMPGSHHTVFETVTPTIAERTITCTSPSKSFNLAGTQFSNIIVSNPELRERLAARMSENHTTSCNPISFKACELAYNYAEKWLDACIATVDANQHHVINFFAEKHPEIRLIPVKGTYLQWLDFRALGLTHDELDDFLENKAQLFFTDGMFFGEAADGFKRWNLAAPRVEIDEALDRLDRALLELEGE</sequence>
<keyword evidence="7" id="KW-0808">Transferase</keyword>
<dbReference type="InterPro" id="IPR027619">
    <property type="entry name" value="C-S_lyase_PatB-like"/>
</dbReference>
<dbReference type="GO" id="GO:0008483">
    <property type="term" value="F:transaminase activity"/>
    <property type="evidence" value="ECO:0007669"/>
    <property type="project" value="UniProtKB-KW"/>
</dbReference>
<dbReference type="Gene3D" id="3.90.1150.10">
    <property type="entry name" value="Aspartate Aminotransferase, domain 1"/>
    <property type="match status" value="1"/>
</dbReference>
<proteinExistence type="inferred from homology"/>
<dbReference type="Pfam" id="PF00155">
    <property type="entry name" value="Aminotran_1_2"/>
    <property type="match status" value="1"/>
</dbReference>
<dbReference type="InterPro" id="IPR015424">
    <property type="entry name" value="PyrdxlP-dep_Trfase"/>
</dbReference>
<evidence type="ECO:0000256" key="2">
    <source>
        <dbReference type="ARBA" id="ARBA00012224"/>
    </source>
</evidence>
<evidence type="ECO:0000313" key="8">
    <source>
        <dbReference type="Proteomes" id="UP000051927"/>
    </source>
</evidence>
<comment type="caution">
    <text evidence="7">The sequence shown here is derived from an EMBL/GenBank/DDBJ whole genome shotgun (WGS) entry which is preliminary data.</text>
</comment>
<protein>
    <recommendedName>
        <fullName evidence="2">cysteine-S-conjugate beta-lyase</fullName>
        <ecNumber evidence="2">4.4.1.13</ecNumber>
    </recommendedName>
</protein>
<dbReference type="NCBIfam" id="TIGR04350">
    <property type="entry name" value="C_S_lyase_PatB"/>
    <property type="match status" value="1"/>
</dbReference>
<feature type="domain" description="Aminotransferase class I/classII large" evidence="6">
    <location>
        <begin position="51"/>
        <end position="405"/>
    </location>
</feature>
<dbReference type="InterPro" id="IPR015422">
    <property type="entry name" value="PyrdxlP-dep_Trfase_small"/>
</dbReference>
<keyword evidence="7" id="KW-0032">Aminotransferase</keyword>
<evidence type="ECO:0000259" key="6">
    <source>
        <dbReference type="Pfam" id="PF00155"/>
    </source>
</evidence>
<comment type="cofactor">
    <cofactor evidence="1">
        <name>pyridoxal 5'-phosphate</name>
        <dbReference type="ChEBI" id="CHEBI:597326"/>
    </cofactor>
</comment>
<gene>
    <name evidence="7" type="ORF">IV60_GL000249</name>
</gene>
<keyword evidence="3" id="KW-0663">Pyridoxal phosphate</keyword>